<keyword evidence="1" id="KW-0812">Transmembrane</keyword>
<feature type="transmembrane region" description="Helical" evidence="1">
    <location>
        <begin position="60"/>
        <end position="78"/>
    </location>
</feature>
<dbReference type="AlphaFoldDB" id="A0A7K1KU15"/>
<dbReference type="Proteomes" id="UP000432015">
    <property type="component" value="Unassembled WGS sequence"/>
</dbReference>
<keyword evidence="1" id="KW-0472">Membrane</keyword>
<gene>
    <name evidence="2" type="ORF">GNZ18_02635</name>
</gene>
<protein>
    <submittedName>
        <fullName evidence="2">MFS transporter</fullName>
    </submittedName>
</protein>
<accession>A0A7K1KU15</accession>
<feature type="transmembrane region" description="Helical" evidence="1">
    <location>
        <begin position="12"/>
        <end position="30"/>
    </location>
</feature>
<proteinExistence type="predicted"/>
<keyword evidence="3" id="KW-1185">Reference proteome</keyword>
<evidence type="ECO:0000313" key="3">
    <source>
        <dbReference type="Proteomes" id="UP000432015"/>
    </source>
</evidence>
<feature type="transmembrane region" description="Helical" evidence="1">
    <location>
        <begin position="108"/>
        <end position="126"/>
    </location>
</feature>
<reference evidence="2 3" key="1">
    <citation type="submission" date="2019-11" db="EMBL/GenBank/DDBJ databases">
        <authorList>
            <person name="Cao P."/>
        </authorList>
    </citation>
    <scope>NUCLEOTIDE SEQUENCE [LARGE SCALE GENOMIC DNA]</scope>
    <source>
        <strain evidence="2 3">NEAU-AAG5</strain>
    </source>
</reference>
<organism evidence="2 3">
    <name type="scientific">Actinomadura litoris</name>
    <dbReference type="NCBI Taxonomy" id="2678616"/>
    <lineage>
        <taxon>Bacteria</taxon>
        <taxon>Bacillati</taxon>
        <taxon>Actinomycetota</taxon>
        <taxon>Actinomycetes</taxon>
        <taxon>Streptosporangiales</taxon>
        <taxon>Thermomonosporaceae</taxon>
        <taxon>Actinomadura</taxon>
    </lineage>
</organism>
<name>A0A7K1KU15_9ACTN</name>
<dbReference type="EMBL" id="WOFH01000001">
    <property type="protein sequence ID" value="MUN35497.1"/>
    <property type="molecule type" value="Genomic_DNA"/>
</dbReference>
<sequence>MELWSVVRLVRAATFAATCAGLAAGGHLAAGGAVEPLVLAIGFAAMFVPALLLTRRERSIGTILPAVALCQVVLHLLLSGSSPAHGMTTTADGMTAHGMSAASDGSPGLSMLLAHAIAVLITSWWLERGEAGLCALVRCVATWALRSLTWLRPTVVHGPAWIRSVFRGRHPRPAQALKHAMVRRGPPAGHVALV</sequence>
<evidence type="ECO:0000256" key="1">
    <source>
        <dbReference type="SAM" id="Phobius"/>
    </source>
</evidence>
<keyword evidence="1" id="KW-1133">Transmembrane helix</keyword>
<evidence type="ECO:0000313" key="2">
    <source>
        <dbReference type="EMBL" id="MUN35497.1"/>
    </source>
</evidence>
<dbReference type="RefSeq" id="WP_156214434.1">
    <property type="nucleotide sequence ID" value="NZ_WOFH01000001.1"/>
</dbReference>
<feature type="transmembrane region" description="Helical" evidence="1">
    <location>
        <begin position="36"/>
        <end position="53"/>
    </location>
</feature>
<comment type="caution">
    <text evidence="2">The sequence shown here is derived from an EMBL/GenBank/DDBJ whole genome shotgun (WGS) entry which is preliminary data.</text>
</comment>